<protein>
    <submittedName>
        <fullName evidence="1">Uncharacterized protein</fullName>
    </submittedName>
</protein>
<organism evidence="1 2">
    <name type="scientific">Rhizophagus irregularis</name>
    <dbReference type="NCBI Taxonomy" id="588596"/>
    <lineage>
        <taxon>Eukaryota</taxon>
        <taxon>Fungi</taxon>
        <taxon>Fungi incertae sedis</taxon>
        <taxon>Mucoromycota</taxon>
        <taxon>Glomeromycotina</taxon>
        <taxon>Glomeromycetes</taxon>
        <taxon>Glomerales</taxon>
        <taxon>Glomeraceae</taxon>
        <taxon>Rhizophagus</taxon>
    </lineage>
</organism>
<dbReference type="Proteomes" id="UP000684084">
    <property type="component" value="Unassembled WGS sequence"/>
</dbReference>
<evidence type="ECO:0000313" key="1">
    <source>
        <dbReference type="EMBL" id="CAB5383936.1"/>
    </source>
</evidence>
<gene>
    <name evidence="1" type="ORF">CHRIB12_LOCUS18614</name>
</gene>
<dbReference type="EMBL" id="CAGKOT010000050">
    <property type="protein sequence ID" value="CAB5383936.1"/>
    <property type="molecule type" value="Genomic_DNA"/>
</dbReference>
<dbReference type="AlphaFoldDB" id="A0A915ZR31"/>
<sequence length="106" mass="11839">MIILLVTSSTPIRRQDALSGFKSCKDNFPNCEATIHIAGKATVIIENGALYKITGFDENIQIFHHEISFLSSPNDPKNTVKEYLIRIQITNLDVSCIEGNIKISYP</sequence>
<reference evidence="1" key="1">
    <citation type="submission" date="2020-05" db="EMBL/GenBank/DDBJ databases">
        <authorList>
            <person name="Rincon C."/>
            <person name="Sanders R I."/>
            <person name="Robbins C."/>
            <person name="Chaturvedi A."/>
        </authorList>
    </citation>
    <scope>NUCLEOTIDE SEQUENCE</scope>
    <source>
        <strain evidence="1">CHB12</strain>
    </source>
</reference>
<accession>A0A915ZR31</accession>
<evidence type="ECO:0000313" key="2">
    <source>
        <dbReference type="Proteomes" id="UP000684084"/>
    </source>
</evidence>
<dbReference type="VEuPathDB" id="FungiDB:RhiirFUN_006496"/>
<name>A0A915ZR31_9GLOM</name>
<comment type="caution">
    <text evidence="1">The sequence shown here is derived from an EMBL/GenBank/DDBJ whole genome shotgun (WGS) entry which is preliminary data.</text>
</comment>
<dbReference type="OrthoDB" id="2333638at2759"/>
<proteinExistence type="predicted"/>